<name>A0A5N5SMN0_9CRUS</name>
<dbReference type="InterPro" id="IPR029044">
    <property type="entry name" value="Nucleotide-diphossugar_trans"/>
</dbReference>
<dbReference type="OrthoDB" id="6238971at2759"/>
<dbReference type="GO" id="GO:0035252">
    <property type="term" value="F:UDP-xylosyltransferase activity"/>
    <property type="evidence" value="ECO:0007669"/>
    <property type="project" value="TreeGrafter"/>
</dbReference>
<dbReference type="GO" id="GO:0016020">
    <property type="term" value="C:membrane"/>
    <property type="evidence" value="ECO:0007669"/>
    <property type="project" value="UniProtKB-SubCell"/>
</dbReference>
<reference evidence="6 7" key="1">
    <citation type="journal article" date="2019" name="PLoS Biol.">
        <title>Sex chromosomes control vertical transmission of feminizing Wolbachia symbionts in an isopod.</title>
        <authorList>
            <person name="Becking T."/>
            <person name="Chebbi M.A."/>
            <person name="Giraud I."/>
            <person name="Moumen B."/>
            <person name="Laverre T."/>
            <person name="Caubet Y."/>
            <person name="Peccoud J."/>
            <person name="Gilbert C."/>
            <person name="Cordaux R."/>
        </authorList>
    </citation>
    <scope>NUCLEOTIDE SEQUENCE [LARGE SCALE GENOMIC DNA]</scope>
    <source>
        <strain evidence="6">ANa2</strain>
        <tissue evidence="6">Whole body excluding digestive tract and cuticle</tissue>
    </source>
</reference>
<dbReference type="PANTHER" id="PTHR46012:SF2">
    <property type="entry name" value="IP22168P"/>
    <property type="match status" value="1"/>
</dbReference>
<comment type="subcellular location">
    <subcellularLocation>
        <location evidence="1">Membrane</location>
        <topology evidence="1">Single-pass type II membrane protein</topology>
    </subcellularLocation>
</comment>
<evidence type="ECO:0000256" key="5">
    <source>
        <dbReference type="ARBA" id="ARBA00022968"/>
    </source>
</evidence>
<dbReference type="InterPro" id="IPR051993">
    <property type="entry name" value="Glycosyltransferase_8"/>
</dbReference>
<keyword evidence="3" id="KW-0328">Glycosyltransferase</keyword>
<dbReference type="GO" id="GO:0016266">
    <property type="term" value="P:protein O-linked glycosylation via N-acetyl-galactosamine"/>
    <property type="evidence" value="ECO:0007669"/>
    <property type="project" value="TreeGrafter"/>
</dbReference>
<keyword evidence="5" id="KW-0735">Signal-anchor</keyword>
<accession>A0A5N5SMN0</accession>
<keyword evidence="4 6" id="KW-0808">Transferase</keyword>
<protein>
    <submittedName>
        <fullName evidence="6">Glucoside xylosyltransferase 2</fullName>
    </submittedName>
</protein>
<dbReference type="EMBL" id="SEYY01022731">
    <property type="protein sequence ID" value="KAB7495344.1"/>
    <property type="molecule type" value="Genomic_DNA"/>
</dbReference>
<sequence>MAPIEKEFHSKISWGDQDIINIVFHYHPDKLYLMGCEYNYRPDHCMYMNMCKSVIERGVYALHGNRKVFHNKKQPAFRVIYQAWKKIDLGSTDLRQEFYYPVSKYFIKNGTQSNCGKLGRKFLQNIEKIIPL</sequence>
<keyword evidence="5" id="KW-0812">Transmembrane</keyword>
<comment type="caution">
    <text evidence="6">The sequence shown here is derived from an EMBL/GenBank/DDBJ whole genome shotgun (WGS) entry which is preliminary data.</text>
</comment>
<proteinExistence type="inferred from homology"/>
<gene>
    <name evidence="6" type="primary">Gxylt2_2</name>
    <name evidence="6" type="ORF">Anas_00913</name>
</gene>
<evidence type="ECO:0000256" key="4">
    <source>
        <dbReference type="ARBA" id="ARBA00022679"/>
    </source>
</evidence>
<dbReference type="AlphaFoldDB" id="A0A5N5SMN0"/>
<organism evidence="6 7">
    <name type="scientific">Armadillidium nasatum</name>
    <dbReference type="NCBI Taxonomy" id="96803"/>
    <lineage>
        <taxon>Eukaryota</taxon>
        <taxon>Metazoa</taxon>
        <taxon>Ecdysozoa</taxon>
        <taxon>Arthropoda</taxon>
        <taxon>Crustacea</taxon>
        <taxon>Multicrustacea</taxon>
        <taxon>Malacostraca</taxon>
        <taxon>Eumalacostraca</taxon>
        <taxon>Peracarida</taxon>
        <taxon>Isopoda</taxon>
        <taxon>Oniscidea</taxon>
        <taxon>Crinocheta</taxon>
        <taxon>Armadillidiidae</taxon>
        <taxon>Armadillidium</taxon>
    </lineage>
</organism>
<keyword evidence="7" id="KW-1185">Reference proteome</keyword>
<evidence type="ECO:0000256" key="2">
    <source>
        <dbReference type="ARBA" id="ARBA00006351"/>
    </source>
</evidence>
<evidence type="ECO:0000313" key="6">
    <source>
        <dbReference type="EMBL" id="KAB7495344.1"/>
    </source>
</evidence>
<comment type="similarity">
    <text evidence="2">Belongs to the glycosyltransferase 8 family.</text>
</comment>
<dbReference type="PANTHER" id="PTHR46012">
    <property type="entry name" value="IP22168P"/>
    <property type="match status" value="1"/>
</dbReference>
<evidence type="ECO:0000256" key="1">
    <source>
        <dbReference type="ARBA" id="ARBA00004606"/>
    </source>
</evidence>
<evidence type="ECO:0000313" key="7">
    <source>
        <dbReference type="Proteomes" id="UP000326759"/>
    </source>
</evidence>
<dbReference type="Proteomes" id="UP000326759">
    <property type="component" value="Unassembled WGS sequence"/>
</dbReference>
<dbReference type="Gene3D" id="3.90.550.10">
    <property type="entry name" value="Spore Coat Polysaccharide Biosynthesis Protein SpsA, Chain A"/>
    <property type="match status" value="1"/>
</dbReference>
<dbReference type="SUPFAM" id="SSF53448">
    <property type="entry name" value="Nucleotide-diphospho-sugar transferases"/>
    <property type="match status" value="1"/>
</dbReference>
<evidence type="ECO:0000256" key="3">
    <source>
        <dbReference type="ARBA" id="ARBA00022676"/>
    </source>
</evidence>